<comment type="cofactor">
    <cofactor evidence="1 13">
        <name>heme</name>
        <dbReference type="ChEBI" id="CHEBI:30413"/>
    </cofactor>
</comment>
<proteinExistence type="inferred from homology"/>
<evidence type="ECO:0000256" key="14">
    <source>
        <dbReference type="RuleBase" id="RU000461"/>
    </source>
</evidence>
<evidence type="ECO:0000256" key="11">
    <source>
        <dbReference type="ARBA" id="ARBA00023033"/>
    </source>
</evidence>
<dbReference type="GO" id="GO:0016705">
    <property type="term" value="F:oxidoreductase activity, acting on paired donors, with incorporation or reduction of molecular oxygen"/>
    <property type="evidence" value="ECO:0007669"/>
    <property type="project" value="InterPro"/>
</dbReference>
<keyword evidence="8 15" id="KW-1133">Transmembrane helix</keyword>
<accession>A0A1Y2IJH5</accession>
<dbReference type="STRING" id="1353009.A0A1Y2IJH5"/>
<dbReference type="GO" id="GO:0016020">
    <property type="term" value="C:membrane"/>
    <property type="evidence" value="ECO:0007669"/>
    <property type="project" value="UniProtKB-SubCell"/>
</dbReference>
<feature type="transmembrane region" description="Helical" evidence="15">
    <location>
        <begin position="12"/>
        <end position="35"/>
    </location>
</feature>
<reference evidence="16 17" key="1">
    <citation type="journal article" date="2015" name="Biotechnol. Biofuels">
        <title>Enhanced degradation of softwood versus hardwood by the white-rot fungus Pycnoporus coccineus.</title>
        <authorList>
            <person name="Couturier M."/>
            <person name="Navarro D."/>
            <person name="Chevret D."/>
            <person name="Henrissat B."/>
            <person name="Piumi F."/>
            <person name="Ruiz-Duenas F.J."/>
            <person name="Martinez A.T."/>
            <person name="Grigoriev I.V."/>
            <person name="Riley R."/>
            <person name="Lipzen A."/>
            <person name="Berrin J.G."/>
            <person name="Master E.R."/>
            <person name="Rosso M.N."/>
        </authorList>
    </citation>
    <scope>NUCLEOTIDE SEQUENCE [LARGE SCALE GENOMIC DNA]</scope>
    <source>
        <strain evidence="16 17">BRFM310</strain>
    </source>
</reference>
<evidence type="ECO:0000313" key="17">
    <source>
        <dbReference type="Proteomes" id="UP000193067"/>
    </source>
</evidence>
<keyword evidence="6 15" id="KW-0812">Transmembrane</keyword>
<dbReference type="Pfam" id="PF00067">
    <property type="entry name" value="p450"/>
    <property type="match status" value="1"/>
</dbReference>
<dbReference type="OrthoDB" id="2789670at2759"/>
<dbReference type="GO" id="GO:0004497">
    <property type="term" value="F:monooxygenase activity"/>
    <property type="evidence" value="ECO:0007669"/>
    <property type="project" value="UniProtKB-KW"/>
</dbReference>
<evidence type="ECO:0000256" key="4">
    <source>
        <dbReference type="ARBA" id="ARBA00010617"/>
    </source>
</evidence>
<evidence type="ECO:0000256" key="5">
    <source>
        <dbReference type="ARBA" id="ARBA00022617"/>
    </source>
</evidence>
<name>A0A1Y2IJH5_TRAC3</name>
<evidence type="ECO:0000313" key="16">
    <source>
        <dbReference type="EMBL" id="OSD00072.1"/>
    </source>
</evidence>
<evidence type="ECO:0000256" key="15">
    <source>
        <dbReference type="SAM" id="Phobius"/>
    </source>
</evidence>
<keyword evidence="17" id="KW-1185">Reference proteome</keyword>
<evidence type="ECO:0000256" key="7">
    <source>
        <dbReference type="ARBA" id="ARBA00022723"/>
    </source>
</evidence>
<dbReference type="GO" id="GO:0005506">
    <property type="term" value="F:iron ion binding"/>
    <property type="evidence" value="ECO:0007669"/>
    <property type="project" value="InterPro"/>
</dbReference>
<comment type="subcellular location">
    <subcellularLocation>
        <location evidence="2">Membrane</location>
        <topology evidence="2">Single-pass membrane protein</topology>
    </subcellularLocation>
</comment>
<evidence type="ECO:0000256" key="9">
    <source>
        <dbReference type="ARBA" id="ARBA00023002"/>
    </source>
</evidence>
<keyword evidence="11 14" id="KW-0503">Monooxygenase</keyword>
<dbReference type="GO" id="GO:0020037">
    <property type="term" value="F:heme binding"/>
    <property type="evidence" value="ECO:0007669"/>
    <property type="project" value="InterPro"/>
</dbReference>
<evidence type="ECO:0000256" key="6">
    <source>
        <dbReference type="ARBA" id="ARBA00022692"/>
    </source>
</evidence>
<dbReference type="CDD" id="cd11065">
    <property type="entry name" value="CYP64-like"/>
    <property type="match status" value="1"/>
</dbReference>
<keyword evidence="9 14" id="KW-0560">Oxidoreductase</keyword>
<dbReference type="Proteomes" id="UP000193067">
    <property type="component" value="Unassembled WGS sequence"/>
</dbReference>
<dbReference type="InterPro" id="IPR001128">
    <property type="entry name" value="Cyt_P450"/>
</dbReference>
<comment type="pathway">
    <text evidence="3">Secondary metabolite biosynthesis.</text>
</comment>
<dbReference type="EMBL" id="KZ084122">
    <property type="protein sequence ID" value="OSD00072.1"/>
    <property type="molecule type" value="Genomic_DNA"/>
</dbReference>
<evidence type="ECO:0000256" key="1">
    <source>
        <dbReference type="ARBA" id="ARBA00001971"/>
    </source>
</evidence>
<keyword evidence="5 13" id="KW-0349">Heme</keyword>
<evidence type="ECO:0000256" key="10">
    <source>
        <dbReference type="ARBA" id="ARBA00023004"/>
    </source>
</evidence>
<evidence type="ECO:0000256" key="12">
    <source>
        <dbReference type="ARBA" id="ARBA00023136"/>
    </source>
</evidence>
<dbReference type="InterPro" id="IPR050364">
    <property type="entry name" value="Cytochrome_P450_fung"/>
</dbReference>
<keyword evidence="12 15" id="KW-0472">Membrane</keyword>
<organism evidence="16 17">
    <name type="scientific">Trametes coccinea (strain BRFM310)</name>
    <name type="common">Pycnoporus coccineus</name>
    <dbReference type="NCBI Taxonomy" id="1353009"/>
    <lineage>
        <taxon>Eukaryota</taxon>
        <taxon>Fungi</taxon>
        <taxon>Dikarya</taxon>
        <taxon>Basidiomycota</taxon>
        <taxon>Agaricomycotina</taxon>
        <taxon>Agaricomycetes</taxon>
        <taxon>Polyporales</taxon>
        <taxon>Polyporaceae</taxon>
        <taxon>Trametes</taxon>
    </lineage>
</organism>
<sequence length="524" mass="58746">MSSSQSVLMPRIGSYTVGVTDVLIVAFAFVAFSILRNRARGKLPPGPPGVPLLGNLFDFPAEFAPDAYLAMSKKYGDVFSLHVLGQTFVVLNSATAAIDILEKRSSNYSDRPPSILIEMTGWNWALVLKRYGERWRRVRREIWQHFHPNALGQHRAAQITECRRFLRRLLKDYGTVDLPNQTMQLFSATNLTIVHGLPYKDMSQKFINDLVASEEGFAEVFGPSTFIVELFPWLRHLPAWVPGMGWRNKVAEWTDESTALLDGPWIAAKNALARGEIRPSILTELMDRASQLEGEEAKTEELIVKEITSSIYGAGTDTGAATLYSFFCAMLIYPEVQKRAQAELDAVIGPDRLPEYSDRASLPYINAVVKEVLRWHNVSPLGASHCAMEEDEYRGWRIPKGSIVTANIWGILHDPDVYPEPHVFRPERYWKDGKVVTDGLDPATVVFGFGRRICPGRYFGEDSLFINISSILQVYDILPALDKSGKPIPVVAKKTSGALSLLEPFEYRIKPRSEAALALIPDDF</sequence>
<dbReference type="AlphaFoldDB" id="A0A1Y2IJH5"/>
<dbReference type="PANTHER" id="PTHR46300">
    <property type="entry name" value="P450, PUTATIVE (EUROFUNG)-RELATED-RELATED"/>
    <property type="match status" value="1"/>
</dbReference>
<evidence type="ECO:0000256" key="3">
    <source>
        <dbReference type="ARBA" id="ARBA00005179"/>
    </source>
</evidence>
<comment type="similarity">
    <text evidence="4 14">Belongs to the cytochrome P450 family.</text>
</comment>
<dbReference type="Gene3D" id="1.10.630.10">
    <property type="entry name" value="Cytochrome P450"/>
    <property type="match status" value="1"/>
</dbReference>
<evidence type="ECO:0000256" key="13">
    <source>
        <dbReference type="PIRSR" id="PIRSR602401-1"/>
    </source>
</evidence>
<protein>
    <submittedName>
        <fullName evidence="16">Cytochrome P450</fullName>
    </submittedName>
</protein>
<dbReference type="PRINTS" id="PR00385">
    <property type="entry name" value="P450"/>
</dbReference>
<feature type="binding site" description="axial binding residue" evidence="13">
    <location>
        <position position="454"/>
    </location>
    <ligand>
        <name>heme</name>
        <dbReference type="ChEBI" id="CHEBI:30413"/>
    </ligand>
    <ligandPart>
        <name>Fe</name>
        <dbReference type="ChEBI" id="CHEBI:18248"/>
    </ligandPart>
</feature>
<dbReference type="PANTHER" id="PTHR46300:SF7">
    <property type="entry name" value="P450, PUTATIVE (EUROFUNG)-RELATED"/>
    <property type="match status" value="1"/>
</dbReference>
<keyword evidence="7 13" id="KW-0479">Metal-binding</keyword>
<evidence type="ECO:0000256" key="2">
    <source>
        <dbReference type="ARBA" id="ARBA00004167"/>
    </source>
</evidence>
<dbReference type="InterPro" id="IPR017972">
    <property type="entry name" value="Cyt_P450_CS"/>
</dbReference>
<dbReference type="InterPro" id="IPR036396">
    <property type="entry name" value="Cyt_P450_sf"/>
</dbReference>
<gene>
    <name evidence="16" type="ORF">PYCCODRAFT_1437823</name>
</gene>
<dbReference type="PRINTS" id="PR00463">
    <property type="entry name" value="EP450I"/>
</dbReference>
<dbReference type="PROSITE" id="PS00086">
    <property type="entry name" value="CYTOCHROME_P450"/>
    <property type="match status" value="1"/>
</dbReference>
<dbReference type="SUPFAM" id="SSF48264">
    <property type="entry name" value="Cytochrome P450"/>
    <property type="match status" value="1"/>
</dbReference>
<dbReference type="InterPro" id="IPR002401">
    <property type="entry name" value="Cyt_P450_E_grp-I"/>
</dbReference>
<keyword evidence="10 13" id="KW-0408">Iron</keyword>
<evidence type="ECO:0000256" key="8">
    <source>
        <dbReference type="ARBA" id="ARBA00022989"/>
    </source>
</evidence>